<evidence type="ECO:0000259" key="4">
    <source>
        <dbReference type="Pfam" id="PF24278"/>
    </source>
</evidence>
<dbReference type="PANTHER" id="PTHR34236:SF1">
    <property type="entry name" value="DIMETHYL SULFOXIDE REDUCTASE TRANSCRIPTIONAL ACTIVATOR"/>
    <property type="match status" value="1"/>
</dbReference>
<reference evidence="5 6" key="1">
    <citation type="journal article" date="2019" name="Int. J. Syst. Evol. Microbiol.">
        <title>The Global Catalogue of Microorganisms (GCM) 10K type strain sequencing project: providing services to taxonomists for standard genome sequencing and annotation.</title>
        <authorList>
            <consortium name="The Broad Institute Genomics Platform"/>
            <consortium name="The Broad Institute Genome Sequencing Center for Infectious Disease"/>
            <person name="Wu L."/>
            <person name="Ma J."/>
        </authorList>
    </citation>
    <scope>NUCLEOTIDE SEQUENCE [LARGE SCALE GENOMIC DNA]</scope>
    <source>
        <strain evidence="5 6">IBRC-M 10256</strain>
    </source>
</reference>
<dbReference type="Proteomes" id="UP001595846">
    <property type="component" value="Unassembled WGS sequence"/>
</dbReference>
<evidence type="ECO:0000256" key="1">
    <source>
        <dbReference type="ARBA" id="ARBA00023015"/>
    </source>
</evidence>
<dbReference type="RefSeq" id="WP_256531570.1">
    <property type="nucleotide sequence ID" value="NZ_CP101824.1"/>
</dbReference>
<sequence length="215" mass="22934">MKSLRIAITPDQELVAAEGNMAVASSAVDRHLILGGAVLDGRETTISYVEGDPDAIESILDASTAVDEYDVTATDGGCFLYCRQALTESALTLFDAFFQETIVVVPPYECRSDGSIHMTVVGAPSEVQAVLQEFPDDVGVEVLRVGDTVGGAVTELSDRQREAVAAAWECGYYEVPRDDGIDAVADELDCAVSTASDLLRRAESRLVANALDVQR</sequence>
<dbReference type="InterPro" id="IPR056493">
    <property type="entry name" value="HVO_0513_N"/>
</dbReference>
<comment type="caution">
    <text evidence="5">The sequence shown here is derived from an EMBL/GenBank/DDBJ whole genome shotgun (WGS) entry which is preliminary data.</text>
</comment>
<keyword evidence="1" id="KW-0805">Transcription regulation</keyword>
<dbReference type="AlphaFoldDB" id="A0ABD5NSD9"/>
<dbReference type="Pfam" id="PF04967">
    <property type="entry name" value="HTH_10"/>
    <property type="match status" value="1"/>
</dbReference>
<name>A0ABD5NSD9_9EURY</name>
<accession>A0ABD5NSD9</accession>
<evidence type="ECO:0000313" key="6">
    <source>
        <dbReference type="Proteomes" id="UP001595846"/>
    </source>
</evidence>
<evidence type="ECO:0000256" key="2">
    <source>
        <dbReference type="ARBA" id="ARBA00023163"/>
    </source>
</evidence>
<feature type="domain" description="HTH bat-type" evidence="3">
    <location>
        <begin position="156"/>
        <end position="207"/>
    </location>
</feature>
<gene>
    <name evidence="5" type="ORF">ACFOUR_16250</name>
</gene>
<dbReference type="EMBL" id="JBHSAQ010000014">
    <property type="protein sequence ID" value="MFC3959914.1"/>
    <property type="molecule type" value="Genomic_DNA"/>
</dbReference>
<organism evidence="5 6">
    <name type="scientific">Halovivax cerinus</name>
    <dbReference type="NCBI Taxonomy" id="1487865"/>
    <lineage>
        <taxon>Archaea</taxon>
        <taxon>Methanobacteriati</taxon>
        <taxon>Methanobacteriota</taxon>
        <taxon>Stenosarchaea group</taxon>
        <taxon>Halobacteria</taxon>
        <taxon>Halobacteriales</taxon>
        <taxon>Natrialbaceae</taxon>
        <taxon>Halovivax</taxon>
    </lineage>
</organism>
<dbReference type="Pfam" id="PF24278">
    <property type="entry name" value="HVO_0513_N"/>
    <property type="match status" value="1"/>
</dbReference>
<keyword evidence="6" id="KW-1185">Reference proteome</keyword>
<keyword evidence="2" id="KW-0804">Transcription</keyword>
<dbReference type="InterPro" id="IPR007050">
    <property type="entry name" value="HTH_bacterioopsin"/>
</dbReference>
<dbReference type="PANTHER" id="PTHR34236">
    <property type="entry name" value="DIMETHYL SULFOXIDE REDUCTASE TRANSCRIPTIONAL ACTIVATOR"/>
    <property type="match status" value="1"/>
</dbReference>
<dbReference type="GeneID" id="73904320"/>
<feature type="domain" description="HVO-0513-like N-terminal" evidence="4">
    <location>
        <begin position="25"/>
        <end position="147"/>
    </location>
</feature>
<proteinExistence type="predicted"/>
<evidence type="ECO:0000313" key="5">
    <source>
        <dbReference type="EMBL" id="MFC3959914.1"/>
    </source>
</evidence>
<evidence type="ECO:0000259" key="3">
    <source>
        <dbReference type="Pfam" id="PF04967"/>
    </source>
</evidence>
<protein>
    <submittedName>
        <fullName evidence="5">Helix-turn-helix domain-containing protein</fullName>
    </submittedName>
</protein>